<dbReference type="GO" id="GO:0016740">
    <property type="term" value="F:transferase activity"/>
    <property type="evidence" value="ECO:0007669"/>
    <property type="project" value="UniProtKB-KW"/>
</dbReference>
<proteinExistence type="predicted"/>
<evidence type="ECO:0000259" key="1">
    <source>
        <dbReference type="Pfam" id="PF00535"/>
    </source>
</evidence>
<dbReference type="EMBL" id="BGOW01000014">
    <property type="protein sequence ID" value="GBL45760.1"/>
    <property type="molecule type" value="Genomic_DNA"/>
</dbReference>
<keyword evidence="2" id="KW-0808">Transferase</keyword>
<dbReference type="RefSeq" id="WP_124704559.1">
    <property type="nucleotide sequence ID" value="NZ_BGOW01000014.1"/>
</dbReference>
<dbReference type="Proteomes" id="UP000286806">
    <property type="component" value="Unassembled WGS sequence"/>
</dbReference>
<reference evidence="2 3" key="1">
    <citation type="journal article" date="2019" name="Front. Microbiol.">
        <title>Genomes of Neutrophilic Sulfur-Oxidizing Chemolithoautotrophs Representing 9 Proteobacterial Species From 8 Genera.</title>
        <authorList>
            <person name="Watanabe T."/>
            <person name="Kojima H."/>
            <person name="Umezawa K."/>
            <person name="Hori C."/>
            <person name="Takasuka T.E."/>
            <person name="Kato Y."/>
            <person name="Fukui M."/>
        </authorList>
    </citation>
    <scope>NUCLEOTIDE SEQUENCE [LARGE SCALE GENOMIC DNA]</scope>
    <source>
        <strain evidence="2 3">TTN</strain>
    </source>
</reference>
<dbReference type="SUPFAM" id="SSF53448">
    <property type="entry name" value="Nucleotide-diphospho-sugar transferases"/>
    <property type="match status" value="1"/>
</dbReference>
<evidence type="ECO:0000313" key="3">
    <source>
        <dbReference type="Proteomes" id="UP000286806"/>
    </source>
</evidence>
<dbReference type="PANTHER" id="PTHR43685">
    <property type="entry name" value="GLYCOSYLTRANSFERASE"/>
    <property type="match status" value="1"/>
</dbReference>
<keyword evidence="3" id="KW-1185">Reference proteome</keyword>
<dbReference type="InterPro" id="IPR050834">
    <property type="entry name" value="Glycosyltransf_2"/>
</dbReference>
<sequence length="315" mass="34925">MTYTTPTPLISIIMPCLNSERHIQAAIDSVLAQAFGDFELIVVDNGSTDRTPEILGAENDSRLRVLTLPERSVSLARNLGLRKARGAFIAFLDSDDAWSAEFLEKMHTALVSDSKAVLAYCGWQNQGLPGPRGEPFVPPDYENPDKAATLLEGCRWPIHACLTRHTAIIEAGGFNTRLSIAEDYLLWMEVSVTGTIIRVPEVLASYHHHDEGQPRRNQALVALDTLKAKQLFLRHHPEIAKQIGPDKTESLTWDKLIQQGNALHWQGDLKNARPVFRKALLAGHGSLSAKLRMLPSLLPLSAHRAILAAKERLNF</sequence>
<dbReference type="Gene3D" id="3.90.550.10">
    <property type="entry name" value="Spore Coat Polysaccharide Biosynthesis Protein SpsA, Chain A"/>
    <property type="match status" value="1"/>
</dbReference>
<evidence type="ECO:0000313" key="2">
    <source>
        <dbReference type="EMBL" id="GBL45760.1"/>
    </source>
</evidence>
<accession>A0A401JDX7</accession>
<name>A0A401JDX7_9PROT</name>
<comment type="caution">
    <text evidence="2">The sequence shown here is derived from an EMBL/GenBank/DDBJ whole genome shotgun (WGS) entry which is preliminary data.</text>
</comment>
<organism evidence="2 3">
    <name type="scientific">Sulfuriferula multivorans</name>
    <dbReference type="NCBI Taxonomy" id="1559896"/>
    <lineage>
        <taxon>Bacteria</taxon>
        <taxon>Pseudomonadati</taxon>
        <taxon>Pseudomonadota</taxon>
        <taxon>Betaproteobacteria</taxon>
        <taxon>Nitrosomonadales</taxon>
        <taxon>Sulfuricellaceae</taxon>
        <taxon>Sulfuriferula</taxon>
    </lineage>
</organism>
<dbReference type="InterPro" id="IPR029044">
    <property type="entry name" value="Nucleotide-diphossugar_trans"/>
</dbReference>
<protein>
    <submittedName>
        <fullName evidence="2">Glycosyl transferase, family 2</fullName>
    </submittedName>
</protein>
<gene>
    <name evidence="2" type="ORF">SFMTTN_1571</name>
</gene>
<dbReference type="OrthoDB" id="433681at2"/>
<feature type="domain" description="Glycosyltransferase 2-like" evidence="1">
    <location>
        <begin position="11"/>
        <end position="119"/>
    </location>
</feature>
<dbReference type="PANTHER" id="PTHR43685:SF2">
    <property type="entry name" value="GLYCOSYLTRANSFERASE 2-LIKE DOMAIN-CONTAINING PROTEIN"/>
    <property type="match status" value="1"/>
</dbReference>
<dbReference type="Pfam" id="PF00535">
    <property type="entry name" value="Glycos_transf_2"/>
    <property type="match status" value="1"/>
</dbReference>
<dbReference type="AlphaFoldDB" id="A0A401JDX7"/>
<dbReference type="InterPro" id="IPR001173">
    <property type="entry name" value="Glyco_trans_2-like"/>
</dbReference>